<dbReference type="PROSITE" id="PS50076">
    <property type="entry name" value="DNAJ_2"/>
    <property type="match status" value="1"/>
</dbReference>
<feature type="domain" description="J" evidence="7">
    <location>
        <begin position="44"/>
        <end position="108"/>
    </location>
</feature>
<feature type="compositionally biased region" description="Basic and acidic residues" evidence="6">
    <location>
        <begin position="8"/>
        <end position="24"/>
    </location>
</feature>
<evidence type="ECO:0000256" key="2">
    <source>
        <dbReference type="ARBA" id="ARBA00022692"/>
    </source>
</evidence>
<dbReference type="PhylomeDB" id="A0A060TD40"/>
<feature type="region of interest" description="Disordered" evidence="6">
    <location>
        <begin position="1"/>
        <end position="29"/>
    </location>
</feature>
<evidence type="ECO:0000256" key="1">
    <source>
        <dbReference type="ARBA" id="ARBA00004389"/>
    </source>
</evidence>
<dbReference type="GO" id="GO:0071218">
    <property type="term" value="P:cellular response to misfolded protein"/>
    <property type="evidence" value="ECO:0007669"/>
    <property type="project" value="TreeGrafter"/>
</dbReference>
<dbReference type="PRINTS" id="PR00625">
    <property type="entry name" value="JDOMAIN"/>
</dbReference>
<feature type="region of interest" description="Disordered" evidence="6">
    <location>
        <begin position="106"/>
        <end position="135"/>
    </location>
</feature>
<accession>A0A060TD40</accession>
<dbReference type="SMART" id="SM00271">
    <property type="entry name" value="DnaJ"/>
    <property type="match status" value="1"/>
</dbReference>
<feature type="compositionally biased region" description="Gly residues" evidence="6">
    <location>
        <begin position="114"/>
        <end position="135"/>
    </location>
</feature>
<keyword evidence="5" id="KW-0472">Membrane</keyword>
<organism evidence="8">
    <name type="scientific">Blastobotrys adeninivorans</name>
    <name type="common">Yeast</name>
    <name type="synonym">Arxula adeninivorans</name>
    <dbReference type="NCBI Taxonomy" id="409370"/>
    <lineage>
        <taxon>Eukaryota</taxon>
        <taxon>Fungi</taxon>
        <taxon>Dikarya</taxon>
        <taxon>Ascomycota</taxon>
        <taxon>Saccharomycotina</taxon>
        <taxon>Dipodascomycetes</taxon>
        <taxon>Dipodascales</taxon>
        <taxon>Trichomonascaceae</taxon>
        <taxon>Blastobotrys</taxon>
    </lineage>
</organism>
<dbReference type="InterPro" id="IPR001623">
    <property type="entry name" value="DnaJ_domain"/>
</dbReference>
<keyword evidence="4" id="KW-1133">Transmembrane helix</keyword>
<dbReference type="PROSITE" id="PS00636">
    <property type="entry name" value="DNAJ_1"/>
    <property type="match status" value="1"/>
</dbReference>
<dbReference type="InterPro" id="IPR015399">
    <property type="entry name" value="DUF1977_DnaJ-like"/>
</dbReference>
<dbReference type="FunFam" id="1.10.287.110:FF:000070">
    <property type="entry name" value="Endoplasmic reticulum protein, putative"/>
    <property type="match status" value="1"/>
</dbReference>
<keyword evidence="2" id="KW-0812">Transmembrane</keyword>
<sequence>MSTSSERSSTKAESRDHNQGRQNRDYTPAQMAAVNRVRKCRVTDYYAILDIESPSSEAEIRKAYRKLALIMHPDKNGAPGADEAFKMVSKAFQVLSDSDKKRIFDQTGADPDSRGGGGMGSFARGAGGPGMQFGGGGDISPEDLFNMFFGGGGGGPFQAQFGGFGGPGIRVHTFGGGSPFSAFGNAAGAQRRRAAAPAEDFSVRNLVQMLPLLLLFGLPWLLSLFGDSPGAGGVPSFRFNQRPPFMEERHTSRYSISYFVNPQDVQNLADRKLAQLDRQAEVSYIQSMRRQCNTEVEYKQQKMSDARGWFFVDEEAYDAARKIPLPSCEFLDGLGITHERVL</sequence>
<dbReference type="SUPFAM" id="SSF46565">
    <property type="entry name" value="Chaperone J-domain"/>
    <property type="match status" value="1"/>
</dbReference>
<protein>
    <submittedName>
        <fullName evidence="8">ARAD1B21340p</fullName>
    </submittedName>
</protein>
<evidence type="ECO:0000256" key="5">
    <source>
        <dbReference type="ARBA" id="ARBA00023136"/>
    </source>
</evidence>
<dbReference type="Pfam" id="PF00226">
    <property type="entry name" value="DnaJ"/>
    <property type="match status" value="1"/>
</dbReference>
<name>A0A060TD40_BLAAD</name>
<dbReference type="EMBL" id="HG937692">
    <property type="protein sequence ID" value="CDP36802.1"/>
    <property type="molecule type" value="Genomic_DNA"/>
</dbReference>
<dbReference type="InterPro" id="IPR018253">
    <property type="entry name" value="DnaJ_domain_CS"/>
</dbReference>
<dbReference type="CDD" id="cd06257">
    <property type="entry name" value="DnaJ"/>
    <property type="match status" value="1"/>
</dbReference>
<dbReference type="GO" id="GO:0030544">
    <property type="term" value="F:Hsp70 protein binding"/>
    <property type="evidence" value="ECO:0007669"/>
    <property type="project" value="TreeGrafter"/>
</dbReference>
<proteinExistence type="predicted"/>
<dbReference type="Gene3D" id="1.10.287.110">
    <property type="entry name" value="DnaJ domain"/>
    <property type="match status" value="1"/>
</dbReference>
<evidence type="ECO:0000259" key="7">
    <source>
        <dbReference type="PROSITE" id="PS50076"/>
    </source>
</evidence>
<comment type="subcellular location">
    <subcellularLocation>
        <location evidence="1">Endoplasmic reticulum membrane</location>
        <topology evidence="1">Single-pass membrane protein</topology>
    </subcellularLocation>
</comment>
<reference evidence="8" key="2">
    <citation type="submission" date="2014-06" db="EMBL/GenBank/DDBJ databases">
        <title>The complete genome of Blastobotrys (Arxula) adeninivorans LS3 - a yeast of biotechnological interest.</title>
        <authorList>
            <person name="Kunze G."/>
            <person name="Gaillardin C."/>
            <person name="Czernicka M."/>
            <person name="Durrens P."/>
            <person name="Martin T."/>
            <person name="Boer E."/>
            <person name="Gabaldon T."/>
            <person name="Cruz J."/>
            <person name="Talla E."/>
            <person name="Marck C."/>
            <person name="Goffeau A."/>
            <person name="Barbe V."/>
            <person name="Baret P."/>
            <person name="Baronian K."/>
            <person name="Beier S."/>
            <person name="Bleykasten C."/>
            <person name="Bode R."/>
            <person name="Casaregola S."/>
            <person name="Despons L."/>
            <person name="Fairhead C."/>
            <person name="Giersberg M."/>
            <person name="Gierski P."/>
            <person name="Hahnel U."/>
            <person name="Hartmann A."/>
            <person name="Jankowska D."/>
            <person name="Jubin C."/>
            <person name="Jung P."/>
            <person name="Lafontaine I."/>
            <person name="Leh-Louis V."/>
            <person name="Lemaire M."/>
            <person name="Marcet-Houben M."/>
            <person name="Mascher M."/>
            <person name="Morel G."/>
            <person name="Richard G.-F."/>
            <person name="Riechen J."/>
            <person name="Sacerdot C."/>
            <person name="Sarkar A."/>
            <person name="Savel G."/>
            <person name="Schacherer J."/>
            <person name="Sherman D."/>
            <person name="Straub M.-L."/>
            <person name="Stein N."/>
            <person name="Thierry A."/>
            <person name="Trautwein-Schult A."/>
            <person name="Westhof E."/>
            <person name="Worch S."/>
            <person name="Dujon B."/>
            <person name="Souciet J.-L."/>
            <person name="Wincker P."/>
            <person name="Scholz U."/>
            <person name="Neuveglise N."/>
        </authorList>
    </citation>
    <scope>NUCLEOTIDE SEQUENCE</scope>
    <source>
        <strain evidence="8">LS3</strain>
    </source>
</reference>
<dbReference type="PANTHER" id="PTHR43908">
    <property type="entry name" value="AT29763P-RELATED"/>
    <property type="match status" value="1"/>
</dbReference>
<dbReference type="Pfam" id="PF09320">
    <property type="entry name" value="DUF1977"/>
    <property type="match status" value="1"/>
</dbReference>
<dbReference type="AlphaFoldDB" id="A0A060TD40"/>
<dbReference type="InterPro" id="IPR036869">
    <property type="entry name" value="J_dom_sf"/>
</dbReference>
<reference evidence="8" key="1">
    <citation type="submission" date="2014-02" db="EMBL/GenBank/DDBJ databases">
        <authorList>
            <person name="Genoscope - CEA"/>
        </authorList>
    </citation>
    <scope>NUCLEOTIDE SEQUENCE</scope>
    <source>
        <strain evidence="8">LS3</strain>
    </source>
</reference>
<dbReference type="InterPro" id="IPR051100">
    <property type="entry name" value="DnaJ_subfamily_B/C"/>
</dbReference>
<evidence type="ECO:0000256" key="6">
    <source>
        <dbReference type="SAM" id="MobiDB-lite"/>
    </source>
</evidence>
<gene>
    <name evidence="8" type="ORF">GNLVRS02_ARAD1B21340g</name>
</gene>
<evidence type="ECO:0000313" key="8">
    <source>
        <dbReference type="EMBL" id="CDP36802.1"/>
    </source>
</evidence>
<dbReference type="GO" id="GO:0005789">
    <property type="term" value="C:endoplasmic reticulum membrane"/>
    <property type="evidence" value="ECO:0007669"/>
    <property type="project" value="UniProtKB-SubCell"/>
</dbReference>
<evidence type="ECO:0000256" key="3">
    <source>
        <dbReference type="ARBA" id="ARBA00022824"/>
    </source>
</evidence>
<dbReference type="PANTHER" id="PTHR43908:SF3">
    <property type="entry name" value="AT29763P-RELATED"/>
    <property type="match status" value="1"/>
</dbReference>
<keyword evidence="3" id="KW-0256">Endoplasmic reticulum</keyword>
<evidence type="ECO:0000256" key="4">
    <source>
        <dbReference type="ARBA" id="ARBA00022989"/>
    </source>
</evidence>